<evidence type="ECO:0000259" key="8">
    <source>
        <dbReference type="Pfam" id="PF01435"/>
    </source>
</evidence>
<sequence>MSQGVKLMPLALVVVGLMCGCATNPVTGQSQFTLVSSSQELQIGREGYKAVVAEYGTYDAAAVQAYVDSVGQRVAKVSHLPNLEWHFTVVDDAAVNAFAMPGGYIYITRGILAYLNSEAQLAGVLGHEIGHVTARHSAAQITKQQLASLGLGLASMVSEGFQRYSNVAQTGLGLLFLKYSRENENQADELGVEYATKAGYDPREIPATYAMLKRVSDKSGQRLPTFLATHPDPGDRQNRTTALSQQAAAGKAGLQVRERNYLLHQQGLVFGRDPREGYFEGQHYFHPTLRFQIQFPSGWQTQDTRSAVMVGEPNQRAAMQLTLNEATQLSPSDYVSQLERSGRIAAAQGGSENIGGFPAWIGHVRVTAQDGTPIIYAASFITVRGGQMFRILGRSGAIGDPDDQRILQSMRSFASLTDPRRLAVRPDQVRVAPAASTGQFQTVIESMGQQALGLDDTSILNNLFPDQDVRRGQLLKIVVHG</sequence>
<protein>
    <submittedName>
        <fullName evidence="9">Peptidase M48</fullName>
    </submittedName>
</protein>
<dbReference type="Pfam" id="PF01435">
    <property type="entry name" value="Peptidase_M48"/>
    <property type="match status" value="1"/>
</dbReference>
<keyword evidence="2" id="KW-0645">Protease</keyword>
<accession>A0A538TUN7</accession>
<keyword evidence="5" id="KW-0862">Zinc</keyword>
<feature type="chain" id="PRO_5021830178" evidence="7">
    <location>
        <begin position="25"/>
        <end position="481"/>
    </location>
</feature>
<reference evidence="9 10" key="1">
    <citation type="journal article" date="2019" name="Nat. Microbiol.">
        <title>Mediterranean grassland soil C-N compound turnover is dependent on rainfall and depth, and is mediated by genomically divergent microorganisms.</title>
        <authorList>
            <person name="Diamond S."/>
            <person name="Andeer P.F."/>
            <person name="Li Z."/>
            <person name="Crits-Christoph A."/>
            <person name="Burstein D."/>
            <person name="Anantharaman K."/>
            <person name="Lane K.R."/>
            <person name="Thomas B.C."/>
            <person name="Pan C."/>
            <person name="Northen T.R."/>
            <person name="Banfield J.F."/>
        </authorList>
    </citation>
    <scope>NUCLEOTIDE SEQUENCE [LARGE SCALE GENOMIC DNA]</scope>
    <source>
        <strain evidence="9">WS_8</strain>
    </source>
</reference>
<gene>
    <name evidence="9" type="ORF">E6K78_05205</name>
</gene>
<dbReference type="AlphaFoldDB" id="A0A538TUN7"/>
<comment type="cofactor">
    <cofactor evidence="1">
        <name>Zn(2+)</name>
        <dbReference type="ChEBI" id="CHEBI:29105"/>
    </cofactor>
</comment>
<evidence type="ECO:0000256" key="5">
    <source>
        <dbReference type="ARBA" id="ARBA00022833"/>
    </source>
</evidence>
<evidence type="ECO:0000313" key="10">
    <source>
        <dbReference type="Proteomes" id="UP000316609"/>
    </source>
</evidence>
<comment type="caution">
    <text evidence="9">The sequence shown here is derived from an EMBL/GenBank/DDBJ whole genome shotgun (WGS) entry which is preliminary data.</text>
</comment>
<name>A0A538TUN7_UNCEI</name>
<keyword evidence="4" id="KW-0378">Hydrolase</keyword>
<dbReference type="GO" id="GO:0004222">
    <property type="term" value="F:metalloendopeptidase activity"/>
    <property type="evidence" value="ECO:0007669"/>
    <property type="project" value="InterPro"/>
</dbReference>
<dbReference type="GO" id="GO:0016020">
    <property type="term" value="C:membrane"/>
    <property type="evidence" value="ECO:0007669"/>
    <property type="project" value="TreeGrafter"/>
</dbReference>
<dbReference type="Gene3D" id="3.30.2010.10">
    <property type="entry name" value="Metalloproteases ('zincins'), catalytic domain"/>
    <property type="match status" value="1"/>
</dbReference>
<evidence type="ECO:0000256" key="4">
    <source>
        <dbReference type="ARBA" id="ARBA00022801"/>
    </source>
</evidence>
<keyword evidence="3" id="KW-0479">Metal-binding</keyword>
<evidence type="ECO:0000256" key="2">
    <source>
        <dbReference type="ARBA" id="ARBA00022670"/>
    </source>
</evidence>
<dbReference type="PROSITE" id="PS51257">
    <property type="entry name" value="PROKAR_LIPOPROTEIN"/>
    <property type="match status" value="1"/>
</dbReference>
<dbReference type="PANTHER" id="PTHR22726">
    <property type="entry name" value="METALLOENDOPEPTIDASE OMA1"/>
    <property type="match status" value="1"/>
</dbReference>
<evidence type="ECO:0000256" key="7">
    <source>
        <dbReference type="SAM" id="SignalP"/>
    </source>
</evidence>
<dbReference type="InterPro" id="IPR051156">
    <property type="entry name" value="Mito/Outer_Membr_Metalloprot"/>
</dbReference>
<organism evidence="9 10">
    <name type="scientific">Eiseniibacteriota bacterium</name>
    <dbReference type="NCBI Taxonomy" id="2212470"/>
    <lineage>
        <taxon>Bacteria</taxon>
        <taxon>Candidatus Eiseniibacteriota</taxon>
    </lineage>
</organism>
<evidence type="ECO:0000256" key="3">
    <source>
        <dbReference type="ARBA" id="ARBA00022723"/>
    </source>
</evidence>
<evidence type="ECO:0000256" key="1">
    <source>
        <dbReference type="ARBA" id="ARBA00001947"/>
    </source>
</evidence>
<dbReference type="Proteomes" id="UP000316609">
    <property type="component" value="Unassembled WGS sequence"/>
</dbReference>
<feature type="domain" description="Peptidase M48" evidence="8">
    <location>
        <begin position="63"/>
        <end position="238"/>
    </location>
</feature>
<keyword evidence="7" id="KW-0732">Signal</keyword>
<dbReference type="GO" id="GO:0046872">
    <property type="term" value="F:metal ion binding"/>
    <property type="evidence" value="ECO:0007669"/>
    <property type="project" value="UniProtKB-KW"/>
</dbReference>
<dbReference type="EMBL" id="VBOY01000043">
    <property type="protein sequence ID" value="TMQ67315.1"/>
    <property type="molecule type" value="Genomic_DNA"/>
</dbReference>
<dbReference type="CDD" id="cd07333">
    <property type="entry name" value="M48C_bepA_like"/>
    <property type="match status" value="1"/>
</dbReference>
<keyword evidence="6" id="KW-0482">Metalloprotease</keyword>
<feature type="signal peptide" evidence="7">
    <location>
        <begin position="1"/>
        <end position="24"/>
    </location>
</feature>
<dbReference type="GO" id="GO:0051603">
    <property type="term" value="P:proteolysis involved in protein catabolic process"/>
    <property type="evidence" value="ECO:0007669"/>
    <property type="project" value="TreeGrafter"/>
</dbReference>
<dbReference type="PANTHER" id="PTHR22726:SF24">
    <property type="entry name" value="M48 FAMILY METALLOPEPTIDASE"/>
    <property type="match status" value="1"/>
</dbReference>
<dbReference type="InterPro" id="IPR001915">
    <property type="entry name" value="Peptidase_M48"/>
</dbReference>
<proteinExistence type="predicted"/>
<evidence type="ECO:0000313" key="9">
    <source>
        <dbReference type="EMBL" id="TMQ67315.1"/>
    </source>
</evidence>
<evidence type="ECO:0000256" key="6">
    <source>
        <dbReference type="ARBA" id="ARBA00023049"/>
    </source>
</evidence>